<comment type="catalytic activity">
    <reaction evidence="12 13">
        <text>tRNA(Thr) + L-threonine + ATP = L-threonyl-tRNA(Thr) + AMP + diphosphate + H(+)</text>
        <dbReference type="Rhea" id="RHEA:24624"/>
        <dbReference type="Rhea" id="RHEA-COMP:9670"/>
        <dbReference type="Rhea" id="RHEA-COMP:9704"/>
        <dbReference type="ChEBI" id="CHEBI:15378"/>
        <dbReference type="ChEBI" id="CHEBI:30616"/>
        <dbReference type="ChEBI" id="CHEBI:33019"/>
        <dbReference type="ChEBI" id="CHEBI:57926"/>
        <dbReference type="ChEBI" id="CHEBI:78442"/>
        <dbReference type="ChEBI" id="CHEBI:78534"/>
        <dbReference type="ChEBI" id="CHEBI:456215"/>
        <dbReference type="EC" id="6.1.1.3"/>
    </reaction>
</comment>
<feature type="binding site" evidence="13">
    <location>
        <position position="510"/>
    </location>
    <ligand>
        <name>Zn(2+)</name>
        <dbReference type="ChEBI" id="CHEBI:29105"/>
        <note>catalytic</note>
    </ligand>
</feature>
<evidence type="ECO:0000256" key="12">
    <source>
        <dbReference type="ARBA" id="ARBA00049515"/>
    </source>
</evidence>
<evidence type="ECO:0000256" key="7">
    <source>
        <dbReference type="ARBA" id="ARBA00022833"/>
    </source>
</evidence>
<keyword evidence="9 13" id="KW-0694">RNA-binding</keyword>
<dbReference type="Pfam" id="PF07973">
    <property type="entry name" value="tRNA_SAD"/>
    <property type="match status" value="1"/>
</dbReference>
<dbReference type="InterPro" id="IPR006195">
    <property type="entry name" value="aa-tRNA-synth_II"/>
</dbReference>
<comment type="subcellular location">
    <subcellularLocation>
        <location evidence="13">Cytoplasm</location>
    </subcellularLocation>
</comment>
<dbReference type="Gene3D" id="3.30.54.20">
    <property type="match status" value="1"/>
</dbReference>
<dbReference type="GO" id="GO:0000049">
    <property type="term" value="F:tRNA binding"/>
    <property type="evidence" value="ECO:0007669"/>
    <property type="project" value="UniProtKB-KW"/>
</dbReference>
<feature type="binding site" evidence="13">
    <location>
        <position position="384"/>
    </location>
    <ligand>
        <name>Zn(2+)</name>
        <dbReference type="ChEBI" id="CHEBI:29105"/>
        <note>catalytic</note>
    </ligand>
</feature>
<dbReference type="SMART" id="SM00863">
    <property type="entry name" value="tRNA_SAD"/>
    <property type="match status" value="1"/>
</dbReference>
<comment type="similarity">
    <text evidence="1 13">Belongs to the class-II aminoacyl-tRNA synthetase family.</text>
</comment>
<evidence type="ECO:0000256" key="2">
    <source>
        <dbReference type="ARBA" id="ARBA00022490"/>
    </source>
</evidence>
<dbReference type="FunFam" id="3.30.980.10:FF:000005">
    <property type="entry name" value="Threonyl-tRNA synthetase, mitochondrial"/>
    <property type="match status" value="1"/>
</dbReference>
<dbReference type="FunFam" id="3.30.930.10:FF:000002">
    <property type="entry name" value="Threonine--tRNA ligase"/>
    <property type="match status" value="1"/>
</dbReference>
<dbReference type="InterPro" id="IPR012947">
    <property type="entry name" value="tRNA_SAD"/>
</dbReference>
<dbReference type="GO" id="GO:0005524">
    <property type="term" value="F:ATP binding"/>
    <property type="evidence" value="ECO:0007669"/>
    <property type="project" value="UniProtKB-UniRule"/>
</dbReference>
<keyword evidence="11 13" id="KW-0030">Aminoacyl-tRNA synthetase</keyword>
<evidence type="ECO:0000256" key="10">
    <source>
        <dbReference type="ARBA" id="ARBA00022917"/>
    </source>
</evidence>
<feature type="region of interest" description="Catalytic" evidence="13">
    <location>
        <begin position="242"/>
        <end position="533"/>
    </location>
</feature>
<evidence type="ECO:0000256" key="11">
    <source>
        <dbReference type="ARBA" id="ARBA00023146"/>
    </source>
</evidence>
<accession>A0A1W0CN72</accession>
<dbReference type="RefSeq" id="WP_019103237.1">
    <property type="nucleotide sequence ID" value="NZ_AP019312.1"/>
</dbReference>
<dbReference type="Gene3D" id="3.10.20.30">
    <property type="match status" value="1"/>
</dbReference>
<dbReference type="GO" id="GO:0004829">
    <property type="term" value="F:threonine-tRNA ligase activity"/>
    <property type="evidence" value="ECO:0007669"/>
    <property type="project" value="UniProtKB-UniRule"/>
</dbReference>
<dbReference type="PROSITE" id="PS50862">
    <property type="entry name" value="AA_TRNA_LIGASE_II"/>
    <property type="match status" value="1"/>
</dbReference>
<dbReference type="PANTHER" id="PTHR11451">
    <property type="entry name" value="THREONINE-TRNA LIGASE"/>
    <property type="match status" value="1"/>
</dbReference>
<dbReference type="FunFam" id="3.10.20.30:FF:000005">
    <property type="entry name" value="Threonine--tRNA ligase"/>
    <property type="match status" value="1"/>
</dbReference>
<evidence type="ECO:0000256" key="5">
    <source>
        <dbReference type="ARBA" id="ARBA00022723"/>
    </source>
</evidence>
<dbReference type="Proteomes" id="UP000192721">
    <property type="component" value="Unassembled WGS sequence"/>
</dbReference>
<dbReference type="SUPFAM" id="SSF55186">
    <property type="entry name" value="ThrRS/AlaRS common domain"/>
    <property type="match status" value="1"/>
</dbReference>
<evidence type="ECO:0000256" key="6">
    <source>
        <dbReference type="ARBA" id="ARBA00022741"/>
    </source>
</evidence>
<evidence type="ECO:0000256" key="4">
    <source>
        <dbReference type="ARBA" id="ARBA00022598"/>
    </source>
</evidence>
<reference evidence="14 15" key="1">
    <citation type="submission" date="2017-02" db="EMBL/GenBank/DDBJ databases">
        <title>Chromobacterium haemolyticum H5244.</title>
        <authorList>
            <person name="Gulvik C.A."/>
        </authorList>
    </citation>
    <scope>NUCLEOTIDE SEQUENCE [LARGE SCALE GENOMIC DNA]</scope>
    <source>
        <strain evidence="14 15">H5244</strain>
    </source>
</reference>
<organism evidence="14 15">
    <name type="scientific">Chromobacterium haemolyticum</name>
    <dbReference type="NCBI Taxonomy" id="394935"/>
    <lineage>
        <taxon>Bacteria</taxon>
        <taxon>Pseudomonadati</taxon>
        <taxon>Pseudomonadota</taxon>
        <taxon>Betaproteobacteria</taxon>
        <taxon>Neisseriales</taxon>
        <taxon>Chromobacteriaceae</taxon>
        <taxon>Chromobacterium</taxon>
    </lineage>
</organism>
<name>A0A1W0CN72_9NEIS</name>
<dbReference type="SUPFAM" id="SSF81271">
    <property type="entry name" value="TGS-like"/>
    <property type="match status" value="1"/>
</dbReference>
<comment type="caution">
    <text evidence="14">The sequence shown here is derived from an EMBL/GenBank/DDBJ whole genome shotgun (WGS) entry which is preliminary data.</text>
</comment>
<dbReference type="InterPro" id="IPR012675">
    <property type="entry name" value="Beta-grasp_dom_sf"/>
</dbReference>
<sequence length="633" mass="72022">MPDIRLPDGSIRSFDKPVTVHEVAASIGAGLARAALAGRVDGVLVDTSHTIARNADLAIITDKDADGLSIIRHSTAHLLAYAVKELFPEAQVTIGPEIENGFYYDFAYKRPFTPEDLAAIEKKMAELAKKDIPVERYELPRDEAIAYFKSIGEAYKAEIIESIPQGEVLSLYREGEFTDLCRGPHVPSTGKLKVFKLMKVAGAYWRGDSKNEMLQRVYGTAWAKKEDLDAYLYMLEEAEKRDHRKLGVQLDLFHLQDEAPGMVFWHPKGWQLWQSVEQYMRDKLNREGYKEIRTPMMMDAHLWERSGHAANYRENMFITESEKRDYAVKPMNCPGHVQVFNSGLRSYRDLPLRYAEFGSCHRNEPSGALHGIMRVRGFVQDDGHIFCTEDQINQEAKDFHRLVMEVYERFGFDKVAIKLALRPEKRIGAEETWDKAEEGMREALRACGVEWEELPGEGAFYGPKIEYHIKDALGRSWQCGTLQLDFMLPERLDAEYVADDNSRKRPVMLHRAALGSLERFLGILIENHAGAFPLWLAPVQMVVMNITEAQAEYAADVAAKLREQGFRVDLDLRNEKIGYKIREHSLQKLPYQIIVGDKEKAGELVAVRSRGEDLGQLTLDALIARLKAEMPEA</sequence>
<dbReference type="NCBIfam" id="TIGR00418">
    <property type="entry name" value="thrS"/>
    <property type="match status" value="1"/>
</dbReference>
<dbReference type="Pfam" id="PF02824">
    <property type="entry name" value="TGS"/>
    <property type="match status" value="1"/>
</dbReference>
<dbReference type="AlphaFoldDB" id="A0A1W0CN72"/>
<dbReference type="EMBL" id="MUKV01000024">
    <property type="protein sequence ID" value="OQS36108.1"/>
    <property type="molecule type" value="Genomic_DNA"/>
</dbReference>
<dbReference type="Gene3D" id="3.30.980.10">
    <property type="entry name" value="Threonyl-trna Synthetase, Chain A, domain 2"/>
    <property type="match status" value="1"/>
</dbReference>
<gene>
    <name evidence="13" type="primary">thrS</name>
    <name evidence="14" type="ORF">B0T45_16625</name>
</gene>
<dbReference type="InterPro" id="IPR045864">
    <property type="entry name" value="aa-tRNA-synth_II/BPL/LPL"/>
</dbReference>
<dbReference type="GO" id="GO:0006435">
    <property type="term" value="P:threonyl-tRNA aminoacylation"/>
    <property type="evidence" value="ECO:0007669"/>
    <property type="project" value="UniProtKB-UniRule"/>
</dbReference>
<dbReference type="InterPro" id="IPR047246">
    <property type="entry name" value="ThrRS_anticodon"/>
</dbReference>
<comment type="cofactor">
    <cofactor evidence="13">
        <name>Zn(2+)</name>
        <dbReference type="ChEBI" id="CHEBI:29105"/>
    </cofactor>
    <text evidence="13">Binds 1 zinc ion per subunit.</text>
</comment>
<dbReference type="GO" id="GO:0005829">
    <property type="term" value="C:cytosol"/>
    <property type="evidence" value="ECO:0007669"/>
    <property type="project" value="TreeGrafter"/>
</dbReference>
<keyword evidence="2 13" id="KW-0963">Cytoplasm</keyword>
<evidence type="ECO:0000256" key="8">
    <source>
        <dbReference type="ARBA" id="ARBA00022840"/>
    </source>
</evidence>
<dbReference type="Gene3D" id="3.40.50.800">
    <property type="entry name" value="Anticodon-binding domain"/>
    <property type="match status" value="1"/>
</dbReference>
<evidence type="ECO:0000256" key="1">
    <source>
        <dbReference type="ARBA" id="ARBA00008226"/>
    </source>
</evidence>
<dbReference type="InterPro" id="IPR004095">
    <property type="entry name" value="TGS"/>
</dbReference>
<dbReference type="GO" id="GO:0046872">
    <property type="term" value="F:metal ion binding"/>
    <property type="evidence" value="ECO:0007669"/>
    <property type="project" value="UniProtKB-KW"/>
</dbReference>
<keyword evidence="6 13" id="KW-0547">Nucleotide-binding</keyword>
<dbReference type="HAMAP" id="MF_00184">
    <property type="entry name" value="Thr_tRNA_synth"/>
    <property type="match status" value="1"/>
</dbReference>
<dbReference type="InterPro" id="IPR036621">
    <property type="entry name" value="Anticodon-bd_dom_sf"/>
</dbReference>
<dbReference type="FunFam" id="3.40.50.800:FF:000001">
    <property type="entry name" value="Threonine--tRNA ligase"/>
    <property type="match status" value="1"/>
</dbReference>
<evidence type="ECO:0000256" key="3">
    <source>
        <dbReference type="ARBA" id="ARBA00022555"/>
    </source>
</evidence>
<dbReference type="EC" id="6.1.1.3" evidence="13"/>
<proteinExistence type="inferred from homology"/>
<feature type="binding site" evidence="13">
    <location>
        <position position="333"/>
    </location>
    <ligand>
        <name>Zn(2+)</name>
        <dbReference type="ChEBI" id="CHEBI:29105"/>
        <note>catalytic</note>
    </ligand>
</feature>
<dbReference type="PRINTS" id="PR01047">
    <property type="entry name" value="TRNASYNTHTHR"/>
</dbReference>
<dbReference type="CDD" id="cd00771">
    <property type="entry name" value="ThrRS_core"/>
    <property type="match status" value="1"/>
</dbReference>
<dbReference type="GeneID" id="58559151"/>
<dbReference type="PROSITE" id="PS51880">
    <property type="entry name" value="TGS"/>
    <property type="match status" value="1"/>
</dbReference>
<dbReference type="InterPro" id="IPR012676">
    <property type="entry name" value="TGS-like"/>
</dbReference>
<dbReference type="SUPFAM" id="SSF52954">
    <property type="entry name" value="Class II aaRS ABD-related"/>
    <property type="match status" value="1"/>
</dbReference>
<evidence type="ECO:0000256" key="9">
    <source>
        <dbReference type="ARBA" id="ARBA00022884"/>
    </source>
</evidence>
<dbReference type="InterPro" id="IPR018163">
    <property type="entry name" value="Thr/Ala-tRNA-synth_IIc_edit"/>
</dbReference>
<dbReference type="Pfam" id="PF00587">
    <property type="entry name" value="tRNA-synt_2b"/>
    <property type="match status" value="1"/>
</dbReference>
<evidence type="ECO:0000256" key="13">
    <source>
        <dbReference type="HAMAP-Rule" id="MF_00184"/>
    </source>
</evidence>
<dbReference type="PANTHER" id="PTHR11451:SF44">
    <property type="entry name" value="THREONINE--TRNA LIGASE, CHLOROPLASTIC_MITOCHONDRIAL 2"/>
    <property type="match status" value="1"/>
</dbReference>
<dbReference type="FunFam" id="3.30.54.20:FF:000002">
    <property type="entry name" value="Threonine--tRNA ligase"/>
    <property type="match status" value="1"/>
</dbReference>
<dbReference type="CDD" id="cd01667">
    <property type="entry name" value="TGS_ThrRS"/>
    <property type="match status" value="1"/>
</dbReference>
<keyword evidence="10 13" id="KW-0648">Protein biosynthesis</keyword>
<keyword evidence="7 13" id="KW-0862">Zinc</keyword>
<protein>
    <recommendedName>
        <fullName evidence="13">Threonine--tRNA ligase</fullName>
        <ecNumber evidence="13">6.1.1.3</ecNumber>
    </recommendedName>
    <alternativeName>
        <fullName evidence="13">Threonyl-tRNA synthetase</fullName>
        <shortName evidence="13">ThrRS</shortName>
    </alternativeName>
</protein>
<dbReference type="InterPro" id="IPR004154">
    <property type="entry name" value="Anticodon-bd"/>
</dbReference>
<dbReference type="Gene3D" id="3.30.930.10">
    <property type="entry name" value="Bira Bifunctional Protein, Domain 2"/>
    <property type="match status" value="1"/>
</dbReference>
<dbReference type="CDD" id="cd00860">
    <property type="entry name" value="ThrRS_anticodon"/>
    <property type="match status" value="1"/>
</dbReference>
<dbReference type="InterPro" id="IPR002320">
    <property type="entry name" value="Thr-tRNA-ligase_IIa"/>
</dbReference>
<keyword evidence="3 13" id="KW-0820">tRNA-binding</keyword>
<keyword evidence="4 13" id="KW-0436">Ligase</keyword>
<keyword evidence="5 13" id="KW-0479">Metal-binding</keyword>
<dbReference type="SUPFAM" id="SSF55681">
    <property type="entry name" value="Class II aaRS and biotin synthetases"/>
    <property type="match status" value="1"/>
</dbReference>
<evidence type="ECO:0000313" key="14">
    <source>
        <dbReference type="EMBL" id="OQS36108.1"/>
    </source>
</evidence>
<comment type="subunit">
    <text evidence="13">Homodimer.</text>
</comment>
<dbReference type="InterPro" id="IPR033728">
    <property type="entry name" value="ThrRS_core"/>
</dbReference>
<dbReference type="Pfam" id="PF03129">
    <property type="entry name" value="HGTP_anticodon"/>
    <property type="match status" value="1"/>
</dbReference>
<dbReference type="InterPro" id="IPR002314">
    <property type="entry name" value="aa-tRNA-synt_IIb"/>
</dbReference>
<keyword evidence="8 13" id="KW-0067">ATP-binding</keyword>
<evidence type="ECO:0000313" key="15">
    <source>
        <dbReference type="Proteomes" id="UP000192721"/>
    </source>
</evidence>